<dbReference type="Pfam" id="PF13490">
    <property type="entry name" value="zf-HC2"/>
    <property type="match status" value="1"/>
</dbReference>
<dbReference type="SUPFAM" id="SSF88659">
    <property type="entry name" value="Sigma3 and sigma4 domains of RNA polymerase sigma factors"/>
    <property type="match status" value="1"/>
</dbReference>
<evidence type="ECO:0000256" key="1">
    <source>
        <dbReference type="ARBA" id="ARBA00010641"/>
    </source>
</evidence>
<evidence type="ECO:0000259" key="8">
    <source>
        <dbReference type="Pfam" id="PF08281"/>
    </source>
</evidence>
<dbReference type="EMBL" id="RJSE01000003">
    <property type="protein sequence ID" value="RNL65068.1"/>
    <property type="molecule type" value="Genomic_DNA"/>
</dbReference>
<dbReference type="GO" id="GO:0016987">
    <property type="term" value="F:sigma factor activity"/>
    <property type="evidence" value="ECO:0007669"/>
    <property type="project" value="UniProtKB-KW"/>
</dbReference>
<dbReference type="InterPro" id="IPR036388">
    <property type="entry name" value="WH-like_DNA-bd_sf"/>
</dbReference>
<comment type="similarity">
    <text evidence="1">Belongs to the sigma-70 factor family. ECF subfamily.</text>
</comment>
<keyword evidence="2" id="KW-0805">Transcription regulation</keyword>
<gene>
    <name evidence="10" type="ORF">EFK50_03580</name>
</gene>
<dbReference type="PANTHER" id="PTHR43133:SF8">
    <property type="entry name" value="RNA POLYMERASE SIGMA FACTOR HI_1459-RELATED"/>
    <property type="match status" value="1"/>
</dbReference>
<evidence type="ECO:0000256" key="6">
    <source>
        <dbReference type="SAM" id="MobiDB-lite"/>
    </source>
</evidence>
<feature type="domain" description="RNA polymerase sigma factor 70 region 4 type 2" evidence="8">
    <location>
        <begin position="136"/>
        <end position="184"/>
    </location>
</feature>
<dbReference type="InterPro" id="IPR013249">
    <property type="entry name" value="RNA_pol_sigma70_r4_t2"/>
</dbReference>
<keyword evidence="11" id="KW-1185">Reference proteome</keyword>
<evidence type="ECO:0000259" key="9">
    <source>
        <dbReference type="Pfam" id="PF13490"/>
    </source>
</evidence>
<evidence type="ECO:0000256" key="5">
    <source>
        <dbReference type="ARBA" id="ARBA00023163"/>
    </source>
</evidence>
<accession>A0A3N0CNN0</accession>
<dbReference type="OrthoDB" id="4990598at2"/>
<reference evidence="10 11" key="1">
    <citation type="submission" date="2018-11" db="EMBL/GenBank/DDBJ databases">
        <authorList>
            <person name="Li F."/>
        </authorList>
    </citation>
    <scope>NUCLEOTIDE SEQUENCE [LARGE SCALE GENOMIC DNA]</scope>
    <source>
        <strain evidence="10 11">Gsoil 097</strain>
    </source>
</reference>
<dbReference type="SUPFAM" id="SSF88946">
    <property type="entry name" value="Sigma2 domain of RNA polymerase sigma factors"/>
    <property type="match status" value="1"/>
</dbReference>
<dbReference type="InterPro" id="IPR039425">
    <property type="entry name" value="RNA_pol_sigma-70-like"/>
</dbReference>
<protein>
    <submittedName>
        <fullName evidence="10">Sigma-70 family RNA polymerase sigma factor</fullName>
    </submittedName>
</protein>
<comment type="caution">
    <text evidence="10">The sequence shown here is derived from an EMBL/GenBank/DDBJ whole genome shotgun (WGS) entry which is preliminary data.</text>
</comment>
<dbReference type="InterPro" id="IPR014284">
    <property type="entry name" value="RNA_pol_sigma-70_dom"/>
</dbReference>
<proteinExistence type="inferred from homology"/>
<sequence>MLHHDLPEDAPEPWRRDVPDDVLAEACRNGDRSAFAELYARHRTAAFGYALALVGDDVQATDVVSEAFVKVLAQLDGGKGPRANFRSYLLTTLRNAHLDQARRKSHERLSEDVTDEAIARFAAADPVDELVDNATLMRAFSTLPPRWRDVLWCAEVLGEPLAQIAARLDSNANAVGVALFRAREGLRQAYLSEHLGVLVGDACRRVAPLIPRHVRGNLSRGKGERLLEHLEDCERCRVAVVDVSRINTDLGALLAPVVAVLGGAGISGTWVGGSGLGGSGLGGSAGSAAVRVKAGAAAGATALGVAAVLGFAFQSDRAPVPSELPATIVPQQAVPAPSKAPRRPRPSPSVPPVAAAPAVRPPVPAGTEQPRGKPRPTPSPAVPLRLEPLLVSTVRTSSAHSSLIGIRAAGSRPLRLRLELENAAAVEAHRTSAGWTCAAPTSASGSTTAIDCTGNDAGDVVLSVTWADPTRPLAGSATLTDGDRTSGRRVDISP</sequence>
<dbReference type="Pfam" id="PF04542">
    <property type="entry name" value="Sigma70_r2"/>
    <property type="match status" value="1"/>
</dbReference>
<feature type="domain" description="RNA polymerase sigma-70 region 2" evidence="7">
    <location>
        <begin position="38"/>
        <end position="105"/>
    </location>
</feature>
<evidence type="ECO:0000256" key="3">
    <source>
        <dbReference type="ARBA" id="ARBA00023082"/>
    </source>
</evidence>
<dbReference type="Proteomes" id="UP000267128">
    <property type="component" value="Unassembled WGS sequence"/>
</dbReference>
<feature type="region of interest" description="Disordered" evidence="6">
    <location>
        <begin position="472"/>
        <end position="494"/>
    </location>
</feature>
<dbReference type="GO" id="GO:0006352">
    <property type="term" value="P:DNA-templated transcription initiation"/>
    <property type="evidence" value="ECO:0007669"/>
    <property type="project" value="InterPro"/>
</dbReference>
<evidence type="ECO:0000313" key="11">
    <source>
        <dbReference type="Proteomes" id="UP000267128"/>
    </source>
</evidence>
<keyword evidence="5" id="KW-0804">Transcription</keyword>
<dbReference type="RefSeq" id="WP_123226171.1">
    <property type="nucleotide sequence ID" value="NZ_RJSE01000003.1"/>
</dbReference>
<dbReference type="InterPro" id="IPR007627">
    <property type="entry name" value="RNA_pol_sigma70_r2"/>
</dbReference>
<dbReference type="InterPro" id="IPR013325">
    <property type="entry name" value="RNA_pol_sigma_r2"/>
</dbReference>
<dbReference type="Pfam" id="PF08281">
    <property type="entry name" value="Sigma70_r4_2"/>
    <property type="match status" value="1"/>
</dbReference>
<keyword evidence="3" id="KW-0731">Sigma factor</keyword>
<keyword evidence="4" id="KW-0238">DNA-binding</keyword>
<evidence type="ECO:0000256" key="4">
    <source>
        <dbReference type="ARBA" id="ARBA00023125"/>
    </source>
</evidence>
<name>A0A3N0CNN0_9ACTN</name>
<dbReference type="GO" id="GO:0003677">
    <property type="term" value="F:DNA binding"/>
    <property type="evidence" value="ECO:0007669"/>
    <property type="project" value="UniProtKB-KW"/>
</dbReference>
<dbReference type="AlphaFoldDB" id="A0A3N0CNN0"/>
<feature type="domain" description="Putative zinc-finger" evidence="9">
    <location>
        <begin position="203"/>
        <end position="237"/>
    </location>
</feature>
<dbReference type="NCBIfam" id="TIGR02937">
    <property type="entry name" value="sigma70-ECF"/>
    <property type="match status" value="1"/>
</dbReference>
<evidence type="ECO:0000256" key="2">
    <source>
        <dbReference type="ARBA" id="ARBA00023015"/>
    </source>
</evidence>
<dbReference type="Gene3D" id="1.10.10.10">
    <property type="entry name" value="Winged helix-like DNA-binding domain superfamily/Winged helix DNA-binding domain"/>
    <property type="match status" value="1"/>
</dbReference>
<evidence type="ECO:0000259" key="7">
    <source>
        <dbReference type="Pfam" id="PF04542"/>
    </source>
</evidence>
<dbReference type="InterPro" id="IPR013324">
    <property type="entry name" value="RNA_pol_sigma_r3/r4-like"/>
</dbReference>
<dbReference type="InterPro" id="IPR027383">
    <property type="entry name" value="Znf_put"/>
</dbReference>
<dbReference type="PANTHER" id="PTHR43133">
    <property type="entry name" value="RNA POLYMERASE ECF-TYPE SIGMA FACTO"/>
    <property type="match status" value="1"/>
</dbReference>
<feature type="region of interest" description="Disordered" evidence="6">
    <location>
        <begin position="325"/>
        <end position="384"/>
    </location>
</feature>
<feature type="compositionally biased region" description="Basic and acidic residues" evidence="6">
    <location>
        <begin position="481"/>
        <end position="494"/>
    </location>
</feature>
<evidence type="ECO:0000313" key="10">
    <source>
        <dbReference type="EMBL" id="RNL65068.1"/>
    </source>
</evidence>
<dbReference type="Gene3D" id="1.10.1740.10">
    <property type="match status" value="1"/>
</dbReference>
<organism evidence="10 11">
    <name type="scientific">Nocardioides marmoriginsengisoli</name>
    <dbReference type="NCBI Taxonomy" id="661483"/>
    <lineage>
        <taxon>Bacteria</taxon>
        <taxon>Bacillati</taxon>
        <taxon>Actinomycetota</taxon>
        <taxon>Actinomycetes</taxon>
        <taxon>Propionibacteriales</taxon>
        <taxon>Nocardioidaceae</taxon>
        <taxon>Nocardioides</taxon>
    </lineage>
</organism>